<accession>A0A9P6M4E4</accession>
<evidence type="ECO:0000256" key="3">
    <source>
        <dbReference type="ARBA" id="ARBA00022525"/>
    </source>
</evidence>
<sequence>MADSFTLFCLVEGEKSSFPVDIKPVKTVDRLKKAIKKAIKEQKSNDLGDVDADKLTLWRVEIPDEDKVLTKDKARPEEKGVLTKDKVVLTEGMDI</sequence>
<dbReference type="OrthoDB" id="2448690at2759"/>
<dbReference type="Proteomes" id="UP000749646">
    <property type="component" value="Unassembled WGS sequence"/>
</dbReference>
<evidence type="ECO:0000313" key="6">
    <source>
        <dbReference type="Proteomes" id="UP000749646"/>
    </source>
</evidence>
<proteinExistence type="predicted"/>
<evidence type="ECO:0000259" key="4">
    <source>
        <dbReference type="Pfam" id="PF20147"/>
    </source>
</evidence>
<comment type="subcellular location">
    <subcellularLocation>
        <location evidence="1">Host cell</location>
    </subcellularLocation>
    <subcellularLocation>
        <location evidence="2">Secreted</location>
    </subcellularLocation>
</comment>
<dbReference type="EMBL" id="JAAAHW010005840">
    <property type="protein sequence ID" value="KAF9965976.1"/>
    <property type="molecule type" value="Genomic_DNA"/>
</dbReference>
<dbReference type="GO" id="GO:0005576">
    <property type="term" value="C:extracellular region"/>
    <property type="evidence" value="ECO:0007669"/>
    <property type="project" value="UniProtKB-SubCell"/>
</dbReference>
<feature type="domain" description="Crinkler effector protein N-terminal" evidence="4">
    <location>
        <begin position="6"/>
        <end position="74"/>
    </location>
</feature>
<name>A0A9P6M4E4_9FUNG</name>
<dbReference type="AlphaFoldDB" id="A0A9P6M4E4"/>
<protein>
    <recommendedName>
        <fullName evidence="4">Crinkler effector protein N-terminal domain-containing protein</fullName>
    </recommendedName>
</protein>
<comment type="caution">
    <text evidence="5">The sequence shown here is derived from an EMBL/GenBank/DDBJ whole genome shotgun (WGS) entry which is preliminary data.</text>
</comment>
<gene>
    <name evidence="5" type="ORF">BGZ65_000526</name>
</gene>
<dbReference type="Pfam" id="PF20147">
    <property type="entry name" value="Crinkler"/>
    <property type="match status" value="1"/>
</dbReference>
<evidence type="ECO:0000313" key="5">
    <source>
        <dbReference type="EMBL" id="KAF9965976.1"/>
    </source>
</evidence>
<organism evidence="5 6">
    <name type="scientific">Modicella reniformis</name>
    <dbReference type="NCBI Taxonomy" id="1440133"/>
    <lineage>
        <taxon>Eukaryota</taxon>
        <taxon>Fungi</taxon>
        <taxon>Fungi incertae sedis</taxon>
        <taxon>Mucoromycota</taxon>
        <taxon>Mortierellomycotina</taxon>
        <taxon>Mortierellomycetes</taxon>
        <taxon>Mortierellales</taxon>
        <taxon>Mortierellaceae</taxon>
        <taxon>Modicella</taxon>
    </lineage>
</organism>
<evidence type="ECO:0000256" key="1">
    <source>
        <dbReference type="ARBA" id="ARBA00004340"/>
    </source>
</evidence>
<feature type="non-terminal residue" evidence="5">
    <location>
        <position position="95"/>
    </location>
</feature>
<reference evidence="5" key="1">
    <citation type="journal article" date="2020" name="Fungal Divers.">
        <title>Resolving the Mortierellaceae phylogeny through synthesis of multi-gene phylogenetics and phylogenomics.</title>
        <authorList>
            <person name="Vandepol N."/>
            <person name="Liber J."/>
            <person name="Desiro A."/>
            <person name="Na H."/>
            <person name="Kennedy M."/>
            <person name="Barry K."/>
            <person name="Grigoriev I.V."/>
            <person name="Miller A.N."/>
            <person name="O'Donnell K."/>
            <person name="Stajich J.E."/>
            <person name="Bonito G."/>
        </authorList>
    </citation>
    <scope>NUCLEOTIDE SEQUENCE</scope>
    <source>
        <strain evidence="5">MES-2147</strain>
    </source>
</reference>
<keyword evidence="3" id="KW-0964">Secreted</keyword>
<dbReference type="GO" id="GO:0043657">
    <property type="term" value="C:host cell"/>
    <property type="evidence" value="ECO:0007669"/>
    <property type="project" value="UniProtKB-SubCell"/>
</dbReference>
<evidence type="ECO:0000256" key="2">
    <source>
        <dbReference type="ARBA" id="ARBA00004613"/>
    </source>
</evidence>
<dbReference type="InterPro" id="IPR045379">
    <property type="entry name" value="Crinkler_N"/>
</dbReference>
<keyword evidence="6" id="KW-1185">Reference proteome</keyword>